<dbReference type="InterPro" id="IPR001611">
    <property type="entry name" value="Leu-rich_rpt"/>
</dbReference>
<dbReference type="SUPFAM" id="SSF52058">
    <property type="entry name" value="L domain-like"/>
    <property type="match status" value="1"/>
</dbReference>
<accession>A0A443S8Q4</accession>
<evidence type="ECO:0000256" key="3">
    <source>
        <dbReference type="SAM" id="SignalP"/>
    </source>
</evidence>
<evidence type="ECO:0000256" key="1">
    <source>
        <dbReference type="ARBA" id="ARBA00022614"/>
    </source>
</evidence>
<protein>
    <submittedName>
        <fullName evidence="4">Slit-like protein 2</fullName>
    </submittedName>
</protein>
<dbReference type="Pfam" id="PF13855">
    <property type="entry name" value="LRR_8"/>
    <property type="match status" value="1"/>
</dbReference>
<dbReference type="EMBL" id="NCKV01005624">
    <property type="protein sequence ID" value="RWS23946.1"/>
    <property type="molecule type" value="Genomic_DNA"/>
</dbReference>
<evidence type="ECO:0000313" key="4">
    <source>
        <dbReference type="EMBL" id="RWS23946.1"/>
    </source>
</evidence>
<dbReference type="PANTHER" id="PTHR24366">
    <property type="entry name" value="IG(IMMUNOGLOBULIN) AND LRR(LEUCINE RICH REPEAT) DOMAINS"/>
    <property type="match status" value="1"/>
</dbReference>
<keyword evidence="5" id="KW-1185">Reference proteome</keyword>
<dbReference type="PANTHER" id="PTHR24366:SF96">
    <property type="entry name" value="LEUCINE RICH REPEAT CONTAINING 53"/>
    <property type="match status" value="1"/>
</dbReference>
<evidence type="ECO:0000313" key="5">
    <source>
        <dbReference type="Proteomes" id="UP000288716"/>
    </source>
</evidence>
<dbReference type="InterPro" id="IPR032675">
    <property type="entry name" value="LRR_dom_sf"/>
</dbReference>
<proteinExistence type="predicted"/>
<feature type="signal peptide" evidence="3">
    <location>
        <begin position="1"/>
        <end position="16"/>
    </location>
</feature>
<name>A0A443S8Q4_9ACAR</name>
<dbReference type="AlphaFoldDB" id="A0A443S8Q4"/>
<keyword evidence="1" id="KW-0433">Leucine-rich repeat</keyword>
<dbReference type="OrthoDB" id="10061535at2759"/>
<feature type="chain" id="PRO_5019305281" evidence="3">
    <location>
        <begin position="17"/>
        <end position="307"/>
    </location>
</feature>
<evidence type="ECO:0000256" key="2">
    <source>
        <dbReference type="ARBA" id="ARBA00022737"/>
    </source>
</evidence>
<keyword evidence="3" id="KW-0732">Signal</keyword>
<keyword evidence="2" id="KW-0677">Repeat</keyword>
<sequence>MLRFIILFASAILTFSKSIGKCPLADEIYPCKCYAEFEEVGCTNLQVSSLKQIFNNVDREIELHRLFIDSTEIKQLESQIFGKFSFSEVSLFDNKQLRSIHENAFESTANKIEDLRIAGSELYGDEIGLFSAIAKMSNLKRLLLVENKLQKVASFGAQPQLYLIEMHENQINVIDDFAFKHLSNLEMLTLSRNNLTVVTEHMLAFNSPSNVSLTVDVSANFLTADSFHVNSLAHSTIKRPVRLFIGGNPLKTLKQEIFKPLLDGHPENEIHFNHYPFGEEVKHFDCSGDEKWVLESDYSKRIIGFAC</sequence>
<dbReference type="Proteomes" id="UP000288716">
    <property type="component" value="Unassembled WGS sequence"/>
</dbReference>
<reference evidence="4 5" key="1">
    <citation type="journal article" date="2018" name="Gigascience">
        <title>Genomes of trombidid mites reveal novel predicted allergens and laterally-transferred genes associated with secondary metabolism.</title>
        <authorList>
            <person name="Dong X."/>
            <person name="Chaisiri K."/>
            <person name="Xia D."/>
            <person name="Armstrong S.D."/>
            <person name="Fang Y."/>
            <person name="Donnelly M.J."/>
            <person name="Kadowaki T."/>
            <person name="McGarry J.W."/>
            <person name="Darby A.C."/>
            <person name="Makepeace B.L."/>
        </authorList>
    </citation>
    <scope>NUCLEOTIDE SEQUENCE [LARGE SCALE GENOMIC DNA]</scope>
    <source>
        <strain evidence="4">UoL-UT</strain>
    </source>
</reference>
<gene>
    <name evidence="4" type="ORF">B4U80_13290</name>
</gene>
<comment type="caution">
    <text evidence="4">The sequence shown here is derived from an EMBL/GenBank/DDBJ whole genome shotgun (WGS) entry which is preliminary data.</text>
</comment>
<organism evidence="4 5">
    <name type="scientific">Leptotrombidium deliense</name>
    <dbReference type="NCBI Taxonomy" id="299467"/>
    <lineage>
        <taxon>Eukaryota</taxon>
        <taxon>Metazoa</taxon>
        <taxon>Ecdysozoa</taxon>
        <taxon>Arthropoda</taxon>
        <taxon>Chelicerata</taxon>
        <taxon>Arachnida</taxon>
        <taxon>Acari</taxon>
        <taxon>Acariformes</taxon>
        <taxon>Trombidiformes</taxon>
        <taxon>Prostigmata</taxon>
        <taxon>Anystina</taxon>
        <taxon>Parasitengona</taxon>
        <taxon>Trombiculoidea</taxon>
        <taxon>Trombiculidae</taxon>
        <taxon>Leptotrombidium</taxon>
    </lineage>
</organism>
<dbReference type="STRING" id="299467.A0A443S8Q4"/>
<dbReference type="Gene3D" id="3.80.10.10">
    <property type="entry name" value="Ribonuclease Inhibitor"/>
    <property type="match status" value="1"/>
</dbReference>
<dbReference type="VEuPathDB" id="VectorBase:LDEU008094"/>